<sequence length="17" mass="1914">MTPTELNRSFSNAEVMS</sequence>
<reference evidence="1" key="2">
    <citation type="journal article" date="2015" name="Fish Shellfish Immunol.">
        <title>Early steps in the European eel (Anguilla anguilla)-Vibrio vulnificus interaction in the gills: Role of the RtxA13 toxin.</title>
        <authorList>
            <person name="Callol A."/>
            <person name="Pajuelo D."/>
            <person name="Ebbesson L."/>
            <person name="Teles M."/>
            <person name="MacKenzie S."/>
            <person name="Amaro C."/>
        </authorList>
    </citation>
    <scope>NUCLEOTIDE SEQUENCE</scope>
</reference>
<dbReference type="AlphaFoldDB" id="A0A0E9RT26"/>
<dbReference type="EMBL" id="GBXM01076291">
    <property type="protein sequence ID" value="JAH32286.1"/>
    <property type="molecule type" value="Transcribed_RNA"/>
</dbReference>
<organism evidence="1">
    <name type="scientific">Anguilla anguilla</name>
    <name type="common">European freshwater eel</name>
    <name type="synonym">Muraena anguilla</name>
    <dbReference type="NCBI Taxonomy" id="7936"/>
    <lineage>
        <taxon>Eukaryota</taxon>
        <taxon>Metazoa</taxon>
        <taxon>Chordata</taxon>
        <taxon>Craniata</taxon>
        <taxon>Vertebrata</taxon>
        <taxon>Euteleostomi</taxon>
        <taxon>Actinopterygii</taxon>
        <taxon>Neopterygii</taxon>
        <taxon>Teleostei</taxon>
        <taxon>Anguilliformes</taxon>
        <taxon>Anguillidae</taxon>
        <taxon>Anguilla</taxon>
    </lineage>
</organism>
<accession>A0A0E9RT26</accession>
<protein>
    <submittedName>
        <fullName evidence="1">Uncharacterized protein</fullName>
    </submittedName>
</protein>
<reference evidence="1" key="1">
    <citation type="submission" date="2014-11" db="EMBL/GenBank/DDBJ databases">
        <authorList>
            <person name="Amaro Gonzalez C."/>
        </authorList>
    </citation>
    <scope>NUCLEOTIDE SEQUENCE</scope>
</reference>
<proteinExistence type="predicted"/>
<evidence type="ECO:0000313" key="1">
    <source>
        <dbReference type="EMBL" id="JAH32286.1"/>
    </source>
</evidence>
<name>A0A0E9RT26_ANGAN</name>